<protein>
    <submittedName>
        <fullName evidence="7">O-antigen/teichoic acid export membrane protein</fullName>
    </submittedName>
</protein>
<keyword evidence="4 6" id="KW-1133">Transmembrane helix</keyword>
<feature type="transmembrane region" description="Helical" evidence="6">
    <location>
        <begin position="430"/>
        <end position="452"/>
    </location>
</feature>
<keyword evidence="2" id="KW-1003">Cell membrane</keyword>
<evidence type="ECO:0000256" key="1">
    <source>
        <dbReference type="ARBA" id="ARBA00004651"/>
    </source>
</evidence>
<dbReference type="PANTHER" id="PTHR30250:SF26">
    <property type="entry name" value="PSMA PROTEIN"/>
    <property type="match status" value="1"/>
</dbReference>
<keyword evidence="8" id="KW-1185">Reference proteome</keyword>
<dbReference type="PANTHER" id="PTHR30250">
    <property type="entry name" value="PST FAMILY PREDICTED COLANIC ACID TRANSPORTER"/>
    <property type="match status" value="1"/>
</dbReference>
<evidence type="ECO:0000256" key="2">
    <source>
        <dbReference type="ARBA" id="ARBA00022475"/>
    </source>
</evidence>
<feature type="transmembrane region" description="Helical" evidence="6">
    <location>
        <begin position="121"/>
        <end position="142"/>
    </location>
</feature>
<feature type="transmembrane region" description="Helical" evidence="6">
    <location>
        <begin position="180"/>
        <end position="201"/>
    </location>
</feature>
<dbReference type="RefSeq" id="WP_133736653.1">
    <property type="nucleotide sequence ID" value="NZ_SOAX01000005.1"/>
</dbReference>
<sequence length="504" mass="56000">MSLGRSLIKGSVFRVSNTLLAMAASFIMMPVLIGELGDRWYGIWSIVAGFMGVYHTFDLGVTSAVSRYISRYLGKEDYERVNEVVNTGLVIFLGLGLLVCLFTITLANFSAYFVSSDDVEIISLLILITGFSVALEFPFNAFAGIAEAKARFDLIAMSRILVLISSTATTYWFVTHGYGVIAIAIISFIASRVSSFLYFMIARRLFPKLIVSRRLFKKDTVKELFSFSIWSFAVELTSNLPGRANPMVIGYFLSASAVTEYVVGQRLVDYSKRLLYQATNMMTPVFTQYHARDDYANIREKLVLVTRINACLGILAISGLIIFADLFIRRWIGTGYDESYLVVVARVFGAMGIFIFSPVNNILYAINRHSLIAKITFFEGITIVLLAIYLVNEIGIIGVALASAVPGILGRGFLLPLMCCRVISLNYFTLVREVLPIFIVGSTLGASGYYYLGTINIEAHYIEILSAALCFSVAYGLIMVLFMLKSNERALLLRAMPFLKKTGR</sequence>
<feature type="transmembrane region" description="Helical" evidence="6">
    <location>
        <begin position="340"/>
        <end position="359"/>
    </location>
</feature>
<name>A0A4R7JQF2_9GAMM</name>
<keyword evidence="5 6" id="KW-0472">Membrane</keyword>
<feature type="transmembrane region" description="Helical" evidence="6">
    <location>
        <begin position="371"/>
        <end position="390"/>
    </location>
</feature>
<dbReference type="AlphaFoldDB" id="A0A4R7JQF2"/>
<feature type="transmembrane region" description="Helical" evidence="6">
    <location>
        <begin position="308"/>
        <end position="328"/>
    </location>
</feature>
<evidence type="ECO:0000256" key="6">
    <source>
        <dbReference type="SAM" id="Phobius"/>
    </source>
</evidence>
<feature type="transmembrane region" description="Helical" evidence="6">
    <location>
        <begin position="464"/>
        <end position="484"/>
    </location>
</feature>
<dbReference type="GO" id="GO:0005886">
    <property type="term" value="C:plasma membrane"/>
    <property type="evidence" value="ECO:0007669"/>
    <property type="project" value="UniProtKB-SubCell"/>
</dbReference>
<evidence type="ECO:0000256" key="4">
    <source>
        <dbReference type="ARBA" id="ARBA00022989"/>
    </source>
</evidence>
<gene>
    <name evidence="7" type="ORF">DES49_2414</name>
</gene>
<evidence type="ECO:0000256" key="3">
    <source>
        <dbReference type="ARBA" id="ARBA00022692"/>
    </source>
</evidence>
<evidence type="ECO:0000313" key="8">
    <source>
        <dbReference type="Proteomes" id="UP000295830"/>
    </source>
</evidence>
<reference evidence="7 8" key="1">
    <citation type="submission" date="2019-03" db="EMBL/GenBank/DDBJ databases">
        <title>Genomic Encyclopedia of Type Strains, Phase IV (KMG-IV): sequencing the most valuable type-strain genomes for metagenomic binning, comparative biology and taxonomic classification.</title>
        <authorList>
            <person name="Goeker M."/>
        </authorList>
    </citation>
    <scope>NUCLEOTIDE SEQUENCE [LARGE SCALE GENOMIC DNA]</scope>
    <source>
        <strain evidence="7 8">DSM 15505</strain>
    </source>
</reference>
<comment type="caution">
    <text evidence="7">The sequence shown here is derived from an EMBL/GenBank/DDBJ whole genome shotgun (WGS) entry which is preliminary data.</text>
</comment>
<proteinExistence type="predicted"/>
<dbReference type="InterPro" id="IPR050833">
    <property type="entry name" value="Poly_Biosynth_Transport"/>
</dbReference>
<evidence type="ECO:0000256" key="5">
    <source>
        <dbReference type="ARBA" id="ARBA00023136"/>
    </source>
</evidence>
<comment type="subcellular location">
    <subcellularLocation>
        <location evidence="1">Cell membrane</location>
        <topology evidence="1">Multi-pass membrane protein</topology>
    </subcellularLocation>
</comment>
<dbReference type="InterPro" id="IPR002797">
    <property type="entry name" value="Polysacc_synth"/>
</dbReference>
<accession>A0A4R7JQF2</accession>
<dbReference type="OrthoDB" id="104623at2"/>
<feature type="transmembrane region" description="Helical" evidence="6">
    <location>
        <begin position="154"/>
        <end position="174"/>
    </location>
</feature>
<feature type="transmembrane region" description="Helical" evidence="6">
    <location>
        <begin position="84"/>
        <end position="109"/>
    </location>
</feature>
<feature type="transmembrane region" description="Helical" evidence="6">
    <location>
        <begin position="396"/>
        <end position="418"/>
    </location>
</feature>
<feature type="transmembrane region" description="Helical" evidence="6">
    <location>
        <begin position="40"/>
        <end position="63"/>
    </location>
</feature>
<dbReference type="Proteomes" id="UP000295830">
    <property type="component" value="Unassembled WGS sequence"/>
</dbReference>
<feature type="transmembrane region" description="Helical" evidence="6">
    <location>
        <begin position="12"/>
        <end position="34"/>
    </location>
</feature>
<evidence type="ECO:0000313" key="7">
    <source>
        <dbReference type="EMBL" id="TDT39487.1"/>
    </source>
</evidence>
<dbReference type="Pfam" id="PF01943">
    <property type="entry name" value="Polysacc_synt"/>
    <property type="match status" value="1"/>
</dbReference>
<dbReference type="EMBL" id="SOAX01000005">
    <property type="protein sequence ID" value="TDT39487.1"/>
    <property type="molecule type" value="Genomic_DNA"/>
</dbReference>
<organism evidence="7 8">
    <name type="scientific">Halospina denitrificans</name>
    <dbReference type="NCBI Taxonomy" id="332522"/>
    <lineage>
        <taxon>Bacteria</taxon>
        <taxon>Pseudomonadati</taxon>
        <taxon>Pseudomonadota</taxon>
        <taxon>Gammaproteobacteria</taxon>
        <taxon>Halospina</taxon>
    </lineage>
</organism>
<keyword evidence="3 6" id="KW-0812">Transmembrane</keyword>